<dbReference type="Gene3D" id="1.20.120.450">
    <property type="entry name" value="dinb family like domain"/>
    <property type="match status" value="1"/>
</dbReference>
<evidence type="ECO:0000256" key="1">
    <source>
        <dbReference type="ARBA" id="ARBA00008635"/>
    </source>
</evidence>
<dbReference type="InterPro" id="IPR007837">
    <property type="entry name" value="DinB"/>
</dbReference>
<feature type="binding site" evidence="3">
    <location>
        <position position="137"/>
    </location>
    <ligand>
        <name>a divalent metal cation</name>
        <dbReference type="ChEBI" id="CHEBI:60240"/>
    </ligand>
</feature>
<dbReference type="RefSeq" id="WP_105357154.1">
    <property type="nucleotide sequence ID" value="NZ_PUIB01000020.1"/>
</dbReference>
<dbReference type="PANTHER" id="PTHR37302:SF3">
    <property type="entry name" value="DAMAGE-INDUCIBLE PROTEIN DINB"/>
    <property type="match status" value="1"/>
</dbReference>
<dbReference type="AlphaFoldDB" id="A0A2S8FFB7"/>
<evidence type="ECO:0008006" key="6">
    <source>
        <dbReference type="Google" id="ProtNLM"/>
    </source>
</evidence>
<name>A0A2S8FFB7_9BACT</name>
<organism evidence="4 5">
    <name type="scientific">Blastopirellula marina</name>
    <dbReference type="NCBI Taxonomy" id="124"/>
    <lineage>
        <taxon>Bacteria</taxon>
        <taxon>Pseudomonadati</taxon>
        <taxon>Planctomycetota</taxon>
        <taxon>Planctomycetia</taxon>
        <taxon>Pirellulales</taxon>
        <taxon>Pirellulaceae</taxon>
        <taxon>Blastopirellula</taxon>
    </lineage>
</organism>
<protein>
    <recommendedName>
        <fullName evidence="6">Damage-inducible protein DinB</fullName>
    </recommendedName>
</protein>
<dbReference type="InterPro" id="IPR034660">
    <property type="entry name" value="DinB/YfiT-like"/>
</dbReference>
<feature type="binding site" evidence="3">
    <location>
        <position position="49"/>
    </location>
    <ligand>
        <name>a divalent metal cation</name>
        <dbReference type="ChEBI" id="CHEBI:60240"/>
    </ligand>
</feature>
<dbReference type="GO" id="GO:0046872">
    <property type="term" value="F:metal ion binding"/>
    <property type="evidence" value="ECO:0007669"/>
    <property type="project" value="UniProtKB-KW"/>
</dbReference>
<feature type="binding site" evidence="3">
    <location>
        <position position="133"/>
    </location>
    <ligand>
        <name>a divalent metal cation</name>
        <dbReference type="ChEBI" id="CHEBI:60240"/>
    </ligand>
</feature>
<gene>
    <name evidence="4" type="ORF">C5Y98_20820</name>
</gene>
<accession>A0A2S8FFB7</accession>
<dbReference type="OrthoDB" id="9811413at2"/>
<reference evidence="4 5" key="1">
    <citation type="submission" date="2018-02" db="EMBL/GenBank/DDBJ databases">
        <title>Comparative genomes isolates from brazilian mangrove.</title>
        <authorList>
            <person name="Araujo J.E."/>
            <person name="Taketani R.G."/>
            <person name="Silva M.C.P."/>
            <person name="Loureco M.V."/>
            <person name="Andreote F.D."/>
        </authorList>
    </citation>
    <scope>NUCLEOTIDE SEQUENCE [LARGE SCALE GENOMIC DNA]</scope>
    <source>
        <strain evidence="4 5">NAP PRIS-MGV</strain>
    </source>
</reference>
<dbReference type="EMBL" id="PUIB01000020">
    <property type="protein sequence ID" value="PQO30837.1"/>
    <property type="molecule type" value="Genomic_DNA"/>
</dbReference>
<evidence type="ECO:0000313" key="4">
    <source>
        <dbReference type="EMBL" id="PQO30837.1"/>
    </source>
</evidence>
<sequence length="166" mass="19102">MPRTLIDQAIRWLDYEKDAHAKTLASLAELPAEKHAEPDYQKAIRVMAHLAVARHKWMVRFGRALELHTNFFPEDWTLETLASELAASHHLWENYLGSLEEDAQLEEYFEYVSSDAGPCRSMIGDIVTQLFGHSWYHRGQVAMLVKSLGGQPAQTDFVYWTREIIA</sequence>
<dbReference type="PANTHER" id="PTHR37302">
    <property type="entry name" value="SLR1116 PROTEIN"/>
    <property type="match status" value="1"/>
</dbReference>
<proteinExistence type="inferred from homology"/>
<evidence type="ECO:0000256" key="2">
    <source>
        <dbReference type="ARBA" id="ARBA00022723"/>
    </source>
</evidence>
<comment type="caution">
    <text evidence="4">The sequence shown here is derived from an EMBL/GenBank/DDBJ whole genome shotgun (WGS) entry which is preliminary data.</text>
</comment>
<evidence type="ECO:0000313" key="5">
    <source>
        <dbReference type="Proteomes" id="UP000239388"/>
    </source>
</evidence>
<dbReference type="Pfam" id="PF05163">
    <property type="entry name" value="DinB"/>
    <property type="match status" value="1"/>
</dbReference>
<dbReference type="Proteomes" id="UP000239388">
    <property type="component" value="Unassembled WGS sequence"/>
</dbReference>
<comment type="similarity">
    <text evidence="1">Belongs to the DinB family.</text>
</comment>
<dbReference type="SUPFAM" id="SSF109854">
    <property type="entry name" value="DinB/YfiT-like putative metalloenzymes"/>
    <property type="match status" value="1"/>
</dbReference>
<evidence type="ECO:0000256" key="3">
    <source>
        <dbReference type="PIRSR" id="PIRSR607837-1"/>
    </source>
</evidence>
<keyword evidence="2 3" id="KW-0479">Metal-binding</keyword>